<dbReference type="RefSeq" id="WP_252113821.1">
    <property type="nucleotide sequence ID" value="NZ_JAMSHT010000001.1"/>
</dbReference>
<feature type="signal peptide" evidence="1">
    <location>
        <begin position="1"/>
        <end position="19"/>
    </location>
</feature>
<name>A0A9X2EHD9_9SPHN</name>
<dbReference type="Proteomes" id="UP001155128">
    <property type="component" value="Unassembled WGS sequence"/>
</dbReference>
<dbReference type="InterPro" id="IPR005184">
    <property type="entry name" value="DUF306_Meta_HslJ"/>
</dbReference>
<comment type="caution">
    <text evidence="3">The sequence shown here is derived from an EMBL/GenBank/DDBJ whole genome shotgun (WGS) entry which is preliminary data.</text>
</comment>
<sequence length="148" mass="15991">MKRFLFPVALATAALGGCAGLDIPTDPLTANQWHLVAIERPSQPTVNLSGRAQDSHWIRFRQGGDFNASLDCNTGNGDWYRPGSGASGAREGLLEIGEIASTRALCPSPSYGEEMAAALPLATAYEIYDNDRTLVVRTRTASYRFTAR</sequence>
<evidence type="ECO:0000256" key="1">
    <source>
        <dbReference type="SAM" id="SignalP"/>
    </source>
</evidence>
<accession>A0A9X2EHD9</accession>
<dbReference type="InterPro" id="IPR038670">
    <property type="entry name" value="HslJ-like_sf"/>
</dbReference>
<protein>
    <submittedName>
        <fullName evidence="3">META domain-containing protein</fullName>
    </submittedName>
</protein>
<gene>
    <name evidence="3" type="ORF">NDO55_07250</name>
</gene>
<dbReference type="PROSITE" id="PS51257">
    <property type="entry name" value="PROKAR_LIPOPROTEIN"/>
    <property type="match status" value="1"/>
</dbReference>
<evidence type="ECO:0000313" key="4">
    <source>
        <dbReference type="Proteomes" id="UP001155128"/>
    </source>
</evidence>
<organism evidence="3 4">
    <name type="scientific">Sphingomicrobium sediminis</name>
    <dbReference type="NCBI Taxonomy" id="2950949"/>
    <lineage>
        <taxon>Bacteria</taxon>
        <taxon>Pseudomonadati</taxon>
        <taxon>Pseudomonadota</taxon>
        <taxon>Alphaproteobacteria</taxon>
        <taxon>Sphingomonadales</taxon>
        <taxon>Sphingomonadaceae</taxon>
        <taxon>Sphingomicrobium</taxon>
    </lineage>
</organism>
<keyword evidence="4" id="KW-1185">Reference proteome</keyword>
<proteinExistence type="predicted"/>
<feature type="chain" id="PRO_5040975341" evidence="1">
    <location>
        <begin position="20"/>
        <end position="148"/>
    </location>
</feature>
<dbReference type="Pfam" id="PF03724">
    <property type="entry name" value="META"/>
    <property type="match status" value="1"/>
</dbReference>
<keyword evidence="1" id="KW-0732">Signal</keyword>
<dbReference type="Gene3D" id="2.40.128.270">
    <property type="match status" value="1"/>
</dbReference>
<feature type="domain" description="DUF306" evidence="2">
    <location>
        <begin position="26"/>
        <end position="140"/>
    </location>
</feature>
<evidence type="ECO:0000313" key="3">
    <source>
        <dbReference type="EMBL" id="MCM8557615.1"/>
    </source>
</evidence>
<dbReference type="AlphaFoldDB" id="A0A9X2EHD9"/>
<reference evidence="3" key="1">
    <citation type="submission" date="2022-06" db="EMBL/GenBank/DDBJ databases">
        <title>Sphingomicrobium sedimins sp. nov., a marine bacterium isolated from tidal flat.</title>
        <authorList>
            <person name="Kim C.-H."/>
            <person name="Yoo Y."/>
            <person name="Kim J.-J."/>
        </authorList>
    </citation>
    <scope>NUCLEOTIDE SEQUENCE</scope>
    <source>
        <strain evidence="3">GRR-S6-50</strain>
    </source>
</reference>
<dbReference type="EMBL" id="JAMSHT010000001">
    <property type="protein sequence ID" value="MCM8557615.1"/>
    <property type="molecule type" value="Genomic_DNA"/>
</dbReference>
<evidence type="ECO:0000259" key="2">
    <source>
        <dbReference type="Pfam" id="PF03724"/>
    </source>
</evidence>